<evidence type="ECO:0000256" key="2">
    <source>
        <dbReference type="SAM" id="MobiDB-lite"/>
    </source>
</evidence>
<name>A0DR99_PARTE</name>
<feature type="compositionally biased region" description="Basic and acidic residues" evidence="2">
    <location>
        <begin position="337"/>
        <end position="353"/>
    </location>
</feature>
<evidence type="ECO:0000256" key="1">
    <source>
        <dbReference type="SAM" id="Coils"/>
    </source>
</evidence>
<protein>
    <submittedName>
        <fullName evidence="3">Uncharacterized protein</fullName>
    </submittedName>
</protein>
<dbReference type="InParanoid" id="A0DR99"/>
<dbReference type="RefSeq" id="XP_001452963.1">
    <property type="nucleotide sequence ID" value="XM_001452926.1"/>
</dbReference>
<feature type="region of interest" description="Disordered" evidence="2">
    <location>
        <begin position="27"/>
        <end position="53"/>
    </location>
</feature>
<dbReference type="AlphaFoldDB" id="A0DR99"/>
<reference evidence="3 4" key="1">
    <citation type="journal article" date="2006" name="Nature">
        <title>Global trends of whole-genome duplications revealed by the ciliate Paramecium tetraurelia.</title>
        <authorList>
            <consortium name="Genoscope"/>
            <person name="Aury J.-M."/>
            <person name="Jaillon O."/>
            <person name="Duret L."/>
            <person name="Noel B."/>
            <person name="Jubin C."/>
            <person name="Porcel B.M."/>
            <person name="Segurens B."/>
            <person name="Daubin V."/>
            <person name="Anthouard V."/>
            <person name="Aiach N."/>
            <person name="Arnaiz O."/>
            <person name="Billaut A."/>
            <person name="Beisson J."/>
            <person name="Blanc I."/>
            <person name="Bouhouche K."/>
            <person name="Camara F."/>
            <person name="Duharcourt S."/>
            <person name="Guigo R."/>
            <person name="Gogendeau D."/>
            <person name="Katinka M."/>
            <person name="Keller A.-M."/>
            <person name="Kissmehl R."/>
            <person name="Klotz C."/>
            <person name="Koll F."/>
            <person name="Le Moue A."/>
            <person name="Lepere C."/>
            <person name="Malinsky S."/>
            <person name="Nowacki M."/>
            <person name="Nowak J.K."/>
            <person name="Plattner H."/>
            <person name="Poulain J."/>
            <person name="Ruiz F."/>
            <person name="Serrano V."/>
            <person name="Zagulski M."/>
            <person name="Dessen P."/>
            <person name="Betermier M."/>
            <person name="Weissenbach J."/>
            <person name="Scarpelli C."/>
            <person name="Schachter V."/>
            <person name="Sperling L."/>
            <person name="Meyer E."/>
            <person name="Cohen J."/>
            <person name="Wincker P."/>
        </authorList>
    </citation>
    <scope>NUCLEOTIDE SEQUENCE [LARGE SCALE GENOMIC DNA]</scope>
    <source>
        <strain evidence="3 4">Stock d4-2</strain>
    </source>
</reference>
<dbReference type="GeneID" id="5038748"/>
<accession>A0DR99</accession>
<dbReference type="EMBL" id="CT868541">
    <property type="protein sequence ID" value="CAK85566.1"/>
    <property type="molecule type" value="Genomic_DNA"/>
</dbReference>
<keyword evidence="4" id="KW-1185">Reference proteome</keyword>
<dbReference type="Proteomes" id="UP000000600">
    <property type="component" value="Unassembled WGS sequence"/>
</dbReference>
<evidence type="ECO:0000313" key="3">
    <source>
        <dbReference type="EMBL" id="CAK85566.1"/>
    </source>
</evidence>
<proteinExistence type="predicted"/>
<keyword evidence="1" id="KW-0175">Coiled coil</keyword>
<dbReference type="KEGG" id="ptm:GSPATT00019283001"/>
<dbReference type="HOGENOM" id="CLU_482752_0_0_1"/>
<evidence type="ECO:0000313" key="4">
    <source>
        <dbReference type="Proteomes" id="UP000000600"/>
    </source>
</evidence>
<feature type="coiled-coil region" evidence="1">
    <location>
        <begin position="302"/>
        <end position="336"/>
    </location>
</feature>
<dbReference type="OrthoDB" id="304039at2759"/>
<dbReference type="OMA" id="AILMVYE"/>
<feature type="coiled-coil region" evidence="1">
    <location>
        <begin position="493"/>
        <end position="523"/>
    </location>
</feature>
<gene>
    <name evidence="3" type="ORF">GSPATT00019283001</name>
</gene>
<dbReference type="eggNOG" id="ENOG502SWTR">
    <property type="taxonomic scope" value="Eukaryota"/>
</dbReference>
<feature type="region of interest" description="Disordered" evidence="2">
    <location>
        <begin position="337"/>
        <end position="357"/>
    </location>
</feature>
<sequence length="565" mass="66483">MKKQNRIKHLLIQLNLSDFEYMRTTPNSVKETASKTSTQDYKKQQSQPTVSIPESSQLFHIPQKYCHQRFKPQPTISKSIEEKRCKVNKNNLSELNNRTNSSSKSRISGFTSNQLEDDSMYSSQNALKLKKIIGDSQAYSTNLFVSKSNLTCDSSSPGGRQNKSAYKKSVDIDINQLNMLREKTLMQKRAQSQQVSQSKELIDQLLNLDKQIQGSTLEQQKKQQYLKQRGLWDPFKDLFIKQFARTPIQFKSVFNQLQVQVREIEQQWSDIIMSISNNLFELLQNSAILMVYEQDLKLNELIEQMRRERDIWQNNFRSLEQERDILLETVSQLKQTLEKERPSPFKSDKKQMDLDSASTPQLKEMTILMQQKIQEMSEKEQKLIKLVLAIRRTGIDIEKIYNEEVLNDDSLSEQQNQSTREKKWLIPKIERSFHDADNSVVNDSDESSFQYNGRLDDESIIESIRRFENRNQNSNYATESKSSVKMKIDLSKCNQQQQKLQQLQQLQQQQQQKKIQQQIQQQNLNKLKIPDQDGIGFHQEFMMKFNEFSESWRVQVLKDEKRNKS</sequence>
<organism evidence="3 4">
    <name type="scientific">Paramecium tetraurelia</name>
    <dbReference type="NCBI Taxonomy" id="5888"/>
    <lineage>
        <taxon>Eukaryota</taxon>
        <taxon>Sar</taxon>
        <taxon>Alveolata</taxon>
        <taxon>Ciliophora</taxon>
        <taxon>Intramacronucleata</taxon>
        <taxon>Oligohymenophorea</taxon>
        <taxon>Peniculida</taxon>
        <taxon>Parameciidae</taxon>
        <taxon>Paramecium</taxon>
    </lineage>
</organism>